<name>A0A2I0UMZ0_LIMLA</name>
<keyword evidence="1" id="KW-0808">Transferase</keyword>
<protein>
    <submittedName>
        <fullName evidence="1">Rna-directed dna polymerase from mobile element jockey-like</fullName>
    </submittedName>
</protein>
<organism evidence="1 2">
    <name type="scientific">Limosa lapponica baueri</name>
    <dbReference type="NCBI Taxonomy" id="1758121"/>
    <lineage>
        <taxon>Eukaryota</taxon>
        <taxon>Metazoa</taxon>
        <taxon>Chordata</taxon>
        <taxon>Craniata</taxon>
        <taxon>Vertebrata</taxon>
        <taxon>Euteleostomi</taxon>
        <taxon>Archelosauria</taxon>
        <taxon>Archosauria</taxon>
        <taxon>Dinosauria</taxon>
        <taxon>Saurischia</taxon>
        <taxon>Theropoda</taxon>
        <taxon>Coelurosauria</taxon>
        <taxon>Aves</taxon>
        <taxon>Neognathae</taxon>
        <taxon>Neoaves</taxon>
        <taxon>Charadriiformes</taxon>
        <taxon>Scolopacidae</taxon>
        <taxon>Limosa</taxon>
    </lineage>
</organism>
<evidence type="ECO:0000313" key="1">
    <source>
        <dbReference type="EMBL" id="PKU47405.1"/>
    </source>
</evidence>
<dbReference type="Proteomes" id="UP000233556">
    <property type="component" value="Unassembled WGS sequence"/>
</dbReference>
<reference evidence="2" key="1">
    <citation type="submission" date="2017-11" db="EMBL/GenBank/DDBJ databases">
        <authorList>
            <person name="Lima N.C."/>
            <person name="Parody-Merino A.M."/>
            <person name="Battley P.F."/>
            <person name="Fidler A.E."/>
            <person name="Prosdocimi F."/>
        </authorList>
    </citation>
    <scope>NUCLEOTIDE SEQUENCE [LARGE SCALE GENOMIC DNA]</scope>
</reference>
<reference evidence="2" key="2">
    <citation type="submission" date="2017-12" db="EMBL/GenBank/DDBJ databases">
        <title>Genome sequence of the Bar-tailed Godwit (Limosa lapponica baueri).</title>
        <authorList>
            <person name="Lima N.C.B."/>
            <person name="Parody-Merino A.M."/>
            <person name="Battley P.F."/>
            <person name="Fidler A.E."/>
            <person name="Prosdocimi F."/>
        </authorList>
    </citation>
    <scope>NUCLEOTIDE SEQUENCE [LARGE SCALE GENOMIC DNA]</scope>
</reference>
<dbReference type="PANTHER" id="PTHR33332">
    <property type="entry name" value="REVERSE TRANSCRIPTASE DOMAIN-CONTAINING PROTEIN"/>
    <property type="match status" value="1"/>
</dbReference>
<dbReference type="GO" id="GO:0003964">
    <property type="term" value="F:RNA-directed DNA polymerase activity"/>
    <property type="evidence" value="ECO:0007669"/>
    <property type="project" value="UniProtKB-KW"/>
</dbReference>
<keyword evidence="2" id="KW-1185">Reference proteome</keyword>
<dbReference type="AlphaFoldDB" id="A0A2I0UMZ0"/>
<keyword evidence="1" id="KW-0695">RNA-directed DNA polymerase</keyword>
<dbReference type="EMBL" id="KZ505679">
    <property type="protein sequence ID" value="PKU47405.1"/>
    <property type="molecule type" value="Genomic_DNA"/>
</dbReference>
<sequence length="235" mass="26535">MKKLLTSSETRSHAITSDSYFLVIVTDVVKKKKSFLIRERSSKKFNSKGDQDIQEILKTENKNISISNKFVNDTKLGGSADLLEGKKALQKDLDRLGRLAEANGMRFNKAKCWVLHLGHSKPIQHYRFGEEGLESCTAEKDLGVSVDSQLNMSYQCAQVAKKANSILACIRNSMVSRTREVIIPLYSALVRSHLEYCVQFCVPNYKKDAEVLEHVQRRATKLMRGLEHKEGTGIV</sequence>
<evidence type="ECO:0000313" key="2">
    <source>
        <dbReference type="Proteomes" id="UP000233556"/>
    </source>
</evidence>
<gene>
    <name evidence="1" type="ORF">llap_2307</name>
</gene>
<accession>A0A2I0UMZ0</accession>
<keyword evidence="1" id="KW-0548">Nucleotidyltransferase</keyword>
<proteinExistence type="predicted"/>
<dbReference type="OrthoDB" id="419189at2759"/>